<dbReference type="InterPro" id="IPR037481">
    <property type="entry name" value="LacX"/>
</dbReference>
<dbReference type="GO" id="GO:0030246">
    <property type="term" value="F:carbohydrate binding"/>
    <property type="evidence" value="ECO:0007669"/>
    <property type="project" value="InterPro"/>
</dbReference>
<evidence type="ECO:0000256" key="2">
    <source>
        <dbReference type="ARBA" id="ARBA00011245"/>
    </source>
</evidence>
<dbReference type="CDD" id="cd09024">
    <property type="entry name" value="Aldose_epim_lacX"/>
    <property type="match status" value="1"/>
</dbReference>
<dbReference type="GO" id="GO:0016853">
    <property type="term" value="F:isomerase activity"/>
    <property type="evidence" value="ECO:0007669"/>
    <property type="project" value="InterPro"/>
</dbReference>
<dbReference type="Gene3D" id="2.70.98.10">
    <property type="match status" value="1"/>
</dbReference>
<proteinExistence type="predicted"/>
<dbReference type="EMBL" id="PYLS01000001">
    <property type="protein sequence ID" value="PST85073.1"/>
    <property type="molecule type" value="Genomic_DNA"/>
</dbReference>
<evidence type="ECO:0000313" key="5">
    <source>
        <dbReference type="Proteomes" id="UP000240912"/>
    </source>
</evidence>
<dbReference type="InterPro" id="IPR008183">
    <property type="entry name" value="Aldose_1/G6P_1-epimerase"/>
</dbReference>
<dbReference type="GO" id="GO:0005975">
    <property type="term" value="P:carbohydrate metabolic process"/>
    <property type="evidence" value="ECO:0007669"/>
    <property type="project" value="InterPro"/>
</dbReference>
<reference evidence="4 5" key="1">
    <citation type="submission" date="2018-03" db="EMBL/GenBank/DDBJ databases">
        <authorList>
            <person name="Keele B.F."/>
        </authorList>
    </citation>
    <scope>NUCLEOTIDE SEQUENCE [LARGE SCALE GENOMIC DNA]</scope>
    <source>
        <strain evidence="4 5">YL28-9</strain>
    </source>
</reference>
<protein>
    <submittedName>
        <fullName evidence="4">Aldose epimerase</fullName>
    </submittedName>
</protein>
<dbReference type="InterPro" id="IPR014718">
    <property type="entry name" value="GH-type_carb-bd"/>
</dbReference>
<organism evidence="4 5">
    <name type="scientific">Pedobacter yulinensis</name>
    <dbReference type="NCBI Taxonomy" id="2126353"/>
    <lineage>
        <taxon>Bacteria</taxon>
        <taxon>Pseudomonadati</taxon>
        <taxon>Bacteroidota</taxon>
        <taxon>Sphingobacteriia</taxon>
        <taxon>Sphingobacteriales</taxon>
        <taxon>Sphingobacteriaceae</taxon>
        <taxon>Pedobacter</taxon>
    </lineage>
</organism>
<dbReference type="RefSeq" id="WP_107213463.1">
    <property type="nucleotide sequence ID" value="NZ_KZ686268.1"/>
</dbReference>
<accession>A0A2T3HRP4</accession>
<comment type="caution">
    <text evidence="4">The sequence shown here is derived from an EMBL/GenBank/DDBJ whole genome shotgun (WGS) entry which is preliminary data.</text>
</comment>
<keyword evidence="5" id="KW-1185">Reference proteome</keyword>
<name>A0A2T3HRP4_9SPHI</name>
<dbReference type="InterPro" id="IPR011013">
    <property type="entry name" value="Gal_mutarotase_sf_dom"/>
</dbReference>
<comment type="subunit">
    <text evidence="2">Monomer.</text>
</comment>
<evidence type="ECO:0000313" key="4">
    <source>
        <dbReference type="EMBL" id="PST85073.1"/>
    </source>
</evidence>
<keyword evidence="3" id="KW-0106">Calcium</keyword>
<evidence type="ECO:0000256" key="1">
    <source>
        <dbReference type="ARBA" id="ARBA00001913"/>
    </source>
</evidence>
<dbReference type="Pfam" id="PF01263">
    <property type="entry name" value="Aldose_epim"/>
    <property type="match status" value="1"/>
</dbReference>
<gene>
    <name evidence="4" type="ORF">C7T94_02870</name>
</gene>
<dbReference type="SUPFAM" id="SSF74650">
    <property type="entry name" value="Galactose mutarotase-like"/>
    <property type="match status" value="1"/>
</dbReference>
<evidence type="ECO:0000256" key="3">
    <source>
        <dbReference type="ARBA" id="ARBA00022837"/>
    </source>
</evidence>
<sequence>MIKIENDQLTAHFSEKGAELQRLGSKPTGHEYLWNGNPAFWGKYSPILFPIVGGLENDTYTYQNKEYHLSRHGFARDLVFAPKLIGDTEVAFSLSENGETLARYPFRFNLTIRYRLDGPALHCTYEVENPNQHAELLFSAGGHPAFSVPTSKDLAYSDYFLEFNGDEVLSYHKIADNLISDEVVTLKLEDRKLPLSHSLFYDDALVFKTLESNEITLKNHKNELGLRFRFDSFPYFGIWSAPDADFVCLEPWCGIADSVSHTGRLEDKEGIVRLAALQAWTRTWSVTCF</sequence>
<dbReference type="AlphaFoldDB" id="A0A2T3HRP4"/>
<dbReference type="OrthoDB" id="9795355at2"/>
<comment type="cofactor">
    <cofactor evidence="1">
        <name>Ca(2+)</name>
        <dbReference type="ChEBI" id="CHEBI:29108"/>
    </cofactor>
</comment>
<dbReference type="Proteomes" id="UP000240912">
    <property type="component" value="Unassembled WGS sequence"/>
</dbReference>